<evidence type="ECO:0000256" key="1">
    <source>
        <dbReference type="SAM" id="Phobius"/>
    </source>
</evidence>
<name>A0ABW2E476_9ACTN</name>
<keyword evidence="1" id="KW-1133">Transmembrane helix</keyword>
<keyword evidence="1" id="KW-0812">Transmembrane</keyword>
<evidence type="ECO:0000313" key="2">
    <source>
        <dbReference type="EMBL" id="MFC7014924.1"/>
    </source>
</evidence>
<dbReference type="EMBL" id="JBHSYM010000057">
    <property type="protein sequence ID" value="MFC7014924.1"/>
    <property type="molecule type" value="Genomic_DNA"/>
</dbReference>
<dbReference type="RefSeq" id="WP_189875256.1">
    <property type="nucleotide sequence ID" value="NZ_BMWA01000016.1"/>
</dbReference>
<evidence type="ECO:0000313" key="3">
    <source>
        <dbReference type="Proteomes" id="UP001596409"/>
    </source>
</evidence>
<comment type="caution">
    <text evidence="2">The sequence shown here is derived from an EMBL/GenBank/DDBJ whole genome shotgun (WGS) entry which is preliminary data.</text>
</comment>
<proteinExistence type="predicted"/>
<keyword evidence="1" id="KW-0472">Membrane</keyword>
<sequence>MSVFNGVAAALRRFRVAYPVIMVVGGAVLVIVCRARGIDPTGALVMLAGSALTR</sequence>
<organism evidence="2 3">
    <name type="scientific">Streptomyces viridiviolaceus</name>
    <dbReference type="NCBI Taxonomy" id="68282"/>
    <lineage>
        <taxon>Bacteria</taxon>
        <taxon>Bacillati</taxon>
        <taxon>Actinomycetota</taxon>
        <taxon>Actinomycetes</taxon>
        <taxon>Kitasatosporales</taxon>
        <taxon>Streptomycetaceae</taxon>
        <taxon>Streptomyces</taxon>
    </lineage>
</organism>
<protein>
    <submittedName>
        <fullName evidence="2">Uncharacterized protein</fullName>
    </submittedName>
</protein>
<feature type="transmembrane region" description="Helical" evidence="1">
    <location>
        <begin position="16"/>
        <end position="33"/>
    </location>
</feature>
<keyword evidence="3" id="KW-1185">Reference proteome</keyword>
<dbReference type="Proteomes" id="UP001596409">
    <property type="component" value="Unassembled WGS sequence"/>
</dbReference>
<gene>
    <name evidence="2" type="ORF">ACFQMH_25115</name>
</gene>
<accession>A0ABW2E476</accession>
<reference evidence="3" key="1">
    <citation type="journal article" date="2019" name="Int. J. Syst. Evol. Microbiol.">
        <title>The Global Catalogue of Microorganisms (GCM) 10K type strain sequencing project: providing services to taxonomists for standard genome sequencing and annotation.</title>
        <authorList>
            <consortium name="The Broad Institute Genomics Platform"/>
            <consortium name="The Broad Institute Genome Sequencing Center for Infectious Disease"/>
            <person name="Wu L."/>
            <person name="Ma J."/>
        </authorList>
    </citation>
    <scope>NUCLEOTIDE SEQUENCE [LARGE SCALE GENOMIC DNA]</scope>
    <source>
        <strain evidence="3">JCM 4855</strain>
    </source>
</reference>